<accession>A0A9P7C156</accession>
<dbReference type="AlphaFoldDB" id="A0A9P7C156"/>
<name>A0A9P7C156_9FUNG</name>
<keyword evidence="2" id="KW-1185">Reference proteome</keyword>
<dbReference type="Proteomes" id="UP000740926">
    <property type="component" value="Unassembled WGS sequence"/>
</dbReference>
<proteinExistence type="predicted"/>
<protein>
    <submittedName>
        <fullName evidence="1">Uncharacterized protein</fullName>
    </submittedName>
</protein>
<evidence type="ECO:0000313" key="1">
    <source>
        <dbReference type="EMBL" id="KAG1531198.1"/>
    </source>
</evidence>
<evidence type="ECO:0000313" key="2">
    <source>
        <dbReference type="Proteomes" id="UP000740926"/>
    </source>
</evidence>
<organism evidence="1 2">
    <name type="scientific">Rhizopus delemar</name>
    <dbReference type="NCBI Taxonomy" id="936053"/>
    <lineage>
        <taxon>Eukaryota</taxon>
        <taxon>Fungi</taxon>
        <taxon>Fungi incertae sedis</taxon>
        <taxon>Mucoromycota</taxon>
        <taxon>Mucoromycotina</taxon>
        <taxon>Mucoromycetes</taxon>
        <taxon>Mucorales</taxon>
        <taxon>Mucorineae</taxon>
        <taxon>Rhizopodaceae</taxon>
        <taxon>Rhizopus</taxon>
    </lineage>
</organism>
<reference evidence="1 2" key="1">
    <citation type="journal article" date="2020" name="Microb. Genom.">
        <title>Genetic diversity of clinical and environmental Mucorales isolates obtained from an investigation of mucormycosis cases among solid organ transplant recipients.</title>
        <authorList>
            <person name="Nguyen M.H."/>
            <person name="Kaul D."/>
            <person name="Muto C."/>
            <person name="Cheng S.J."/>
            <person name="Richter R.A."/>
            <person name="Bruno V.M."/>
            <person name="Liu G."/>
            <person name="Beyhan S."/>
            <person name="Sundermann A.J."/>
            <person name="Mounaud S."/>
            <person name="Pasculle A.W."/>
            <person name="Nierman W.C."/>
            <person name="Driscoll E."/>
            <person name="Cumbie R."/>
            <person name="Clancy C.J."/>
            <person name="Dupont C.L."/>
        </authorList>
    </citation>
    <scope>NUCLEOTIDE SEQUENCE [LARGE SCALE GENOMIC DNA]</scope>
    <source>
        <strain evidence="1 2">GL24</strain>
    </source>
</reference>
<dbReference type="EMBL" id="JAANIU010011220">
    <property type="protein sequence ID" value="KAG1531198.1"/>
    <property type="molecule type" value="Genomic_DNA"/>
</dbReference>
<gene>
    <name evidence="1" type="ORF">G6F50_016834</name>
</gene>
<sequence length="101" mass="10507">MPEEDVVGRCGENARFRGQARNHRLGDRQLAHGLRLVAGQRIGDPHADVMADHLVAVVAQRLHGLVQDGGGAAGVVAMGGPIGFADTGRIDSDGFETGLGQ</sequence>
<comment type="caution">
    <text evidence="1">The sequence shown here is derived from an EMBL/GenBank/DDBJ whole genome shotgun (WGS) entry which is preliminary data.</text>
</comment>